<proteinExistence type="inferred from homology"/>
<dbReference type="PANTHER" id="PTHR43166">
    <property type="entry name" value="AMINO ACID IMPORT ATP-BINDING PROTEIN"/>
    <property type="match status" value="1"/>
</dbReference>
<dbReference type="PROSITE" id="PS00211">
    <property type="entry name" value="ABC_TRANSPORTER_1"/>
    <property type="match status" value="1"/>
</dbReference>
<feature type="domain" description="ABC transporter" evidence="8">
    <location>
        <begin position="3"/>
        <end position="230"/>
    </location>
</feature>
<evidence type="ECO:0000313" key="9">
    <source>
        <dbReference type="EMBL" id="OIQ68202.1"/>
    </source>
</evidence>
<evidence type="ECO:0000256" key="4">
    <source>
        <dbReference type="ARBA" id="ARBA00022475"/>
    </source>
</evidence>
<comment type="caution">
    <text evidence="9">The sequence shown here is derived from an EMBL/GenBank/DDBJ whole genome shotgun (WGS) entry which is preliminary data.</text>
</comment>
<reference evidence="9" key="1">
    <citation type="submission" date="2016-10" db="EMBL/GenBank/DDBJ databases">
        <title>Sequence of Gallionella enrichment culture.</title>
        <authorList>
            <person name="Poehlein A."/>
            <person name="Muehling M."/>
            <person name="Daniel R."/>
        </authorList>
    </citation>
    <scope>NUCLEOTIDE SEQUENCE</scope>
</reference>
<dbReference type="Gene3D" id="3.40.50.300">
    <property type="entry name" value="P-loop containing nucleotide triphosphate hydrolases"/>
    <property type="match status" value="1"/>
</dbReference>
<dbReference type="GO" id="GO:0005524">
    <property type="term" value="F:ATP binding"/>
    <property type="evidence" value="ECO:0007669"/>
    <property type="project" value="UniProtKB-KW"/>
</dbReference>
<dbReference type="PANTHER" id="PTHR43166:SF9">
    <property type="entry name" value="GLUTAMATE_ASPARTATE IMPORT ATP-BINDING PROTEIN GLTL"/>
    <property type="match status" value="1"/>
</dbReference>
<evidence type="ECO:0000256" key="7">
    <source>
        <dbReference type="ARBA" id="ARBA00023136"/>
    </source>
</evidence>
<protein>
    <submittedName>
        <fullName evidence="9">Glutamine transport ATP-binding protein GlnQ</fullName>
    </submittedName>
</protein>
<dbReference type="AlphaFoldDB" id="A0A1J5PAF9"/>
<dbReference type="InterPro" id="IPR017871">
    <property type="entry name" value="ABC_transporter-like_CS"/>
</dbReference>
<dbReference type="InterPro" id="IPR003439">
    <property type="entry name" value="ABC_transporter-like_ATP-bd"/>
</dbReference>
<keyword evidence="7" id="KW-0472">Membrane</keyword>
<organism evidence="9">
    <name type="scientific">mine drainage metagenome</name>
    <dbReference type="NCBI Taxonomy" id="410659"/>
    <lineage>
        <taxon>unclassified sequences</taxon>
        <taxon>metagenomes</taxon>
        <taxon>ecological metagenomes</taxon>
    </lineage>
</organism>
<evidence type="ECO:0000256" key="2">
    <source>
        <dbReference type="ARBA" id="ARBA00005417"/>
    </source>
</evidence>
<evidence type="ECO:0000256" key="6">
    <source>
        <dbReference type="ARBA" id="ARBA00022840"/>
    </source>
</evidence>
<dbReference type="Pfam" id="PF00005">
    <property type="entry name" value="ABC_tran"/>
    <property type="match status" value="1"/>
</dbReference>
<sequence>MHLTLDSIGKKVGRQTWLYPMSLQPCTGAVTVLLGATQAGKTSLMRIMAGLDVPTEGDVQVNGQSVLGVPVRKRNVAMVYQQFINYPSLRVRDNIASPLKIRGEKNVDMRVDALAKRLHIEMFLDRYPAELSGGQQQRVAIARALAMQPKLMLFDEPTSALDPELVGEVLEVMKSLASEGMTMVVVTHEMGFAREAADRVVMMDQGLIIEEGTPEQFFNSPREERTRQFLSKIL</sequence>
<evidence type="ECO:0000256" key="1">
    <source>
        <dbReference type="ARBA" id="ARBA00004202"/>
    </source>
</evidence>
<dbReference type="PROSITE" id="PS50893">
    <property type="entry name" value="ABC_TRANSPORTER_2"/>
    <property type="match status" value="1"/>
</dbReference>
<dbReference type="GO" id="GO:0005886">
    <property type="term" value="C:plasma membrane"/>
    <property type="evidence" value="ECO:0007669"/>
    <property type="project" value="UniProtKB-SubCell"/>
</dbReference>
<keyword evidence="3" id="KW-0813">Transport</keyword>
<evidence type="ECO:0000256" key="5">
    <source>
        <dbReference type="ARBA" id="ARBA00022741"/>
    </source>
</evidence>
<dbReference type="InterPro" id="IPR003593">
    <property type="entry name" value="AAA+_ATPase"/>
</dbReference>
<keyword evidence="6 9" id="KW-0067">ATP-binding</keyword>
<evidence type="ECO:0000256" key="3">
    <source>
        <dbReference type="ARBA" id="ARBA00022448"/>
    </source>
</evidence>
<evidence type="ECO:0000259" key="8">
    <source>
        <dbReference type="PROSITE" id="PS50893"/>
    </source>
</evidence>
<dbReference type="InterPro" id="IPR050086">
    <property type="entry name" value="MetN_ABC_transporter-like"/>
</dbReference>
<dbReference type="InterPro" id="IPR027417">
    <property type="entry name" value="P-loop_NTPase"/>
</dbReference>
<name>A0A1J5PAF9_9ZZZZ</name>
<keyword evidence="5" id="KW-0547">Nucleotide-binding</keyword>
<accession>A0A1J5PAF9</accession>
<dbReference type="SUPFAM" id="SSF52540">
    <property type="entry name" value="P-loop containing nucleoside triphosphate hydrolases"/>
    <property type="match status" value="1"/>
</dbReference>
<comment type="subcellular location">
    <subcellularLocation>
        <location evidence="1">Cell membrane</location>
        <topology evidence="1">Peripheral membrane protein</topology>
    </subcellularLocation>
</comment>
<comment type="similarity">
    <text evidence="2">Belongs to the ABC transporter superfamily.</text>
</comment>
<keyword evidence="4" id="KW-1003">Cell membrane</keyword>
<gene>
    <name evidence="9" type="primary">glnQ_21</name>
    <name evidence="9" type="ORF">GALL_502080</name>
</gene>
<dbReference type="GO" id="GO:0016887">
    <property type="term" value="F:ATP hydrolysis activity"/>
    <property type="evidence" value="ECO:0007669"/>
    <property type="project" value="InterPro"/>
</dbReference>
<dbReference type="SMART" id="SM00382">
    <property type="entry name" value="AAA"/>
    <property type="match status" value="1"/>
</dbReference>
<dbReference type="EMBL" id="MLJW01005450">
    <property type="protein sequence ID" value="OIQ68202.1"/>
    <property type="molecule type" value="Genomic_DNA"/>
</dbReference>